<comment type="caution">
    <text evidence="1">The sequence shown here is derived from an EMBL/GenBank/DDBJ whole genome shotgun (WGS) entry which is preliminary data.</text>
</comment>
<accession>A0A4C1V6L9</accession>
<sequence>MLLRSDIEALFALEDAVILFGDFNCKNTNWGCSVSNPGVKHRCTHRRRRRALPSGTLVRPTDLHLQTRNTRSASFSLSPATTELRSVSFRGALRQSLKIFPWLECNVCHTQRVRLRRERLRANSEVGGDVLVTKNPTLFTCPYACSSF</sequence>
<evidence type="ECO:0008006" key="3">
    <source>
        <dbReference type="Google" id="ProtNLM"/>
    </source>
</evidence>
<evidence type="ECO:0000313" key="2">
    <source>
        <dbReference type="Proteomes" id="UP000299102"/>
    </source>
</evidence>
<reference evidence="1 2" key="1">
    <citation type="journal article" date="2019" name="Commun. Biol.">
        <title>The bagworm genome reveals a unique fibroin gene that provides high tensile strength.</title>
        <authorList>
            <person name="Kono N."/>
            <person name="Nakamura H."/>
            <person name="Ohtoshi R."/>
            <person name="Tomita M."/>
            <person name="Numata K."/>
            <person name="Arakawa K."/>
        </authorList>
    </citation>
    <scope>NUCLEOTIDE SEQUENCE [LARGE SCALE GENOMIC DNA]</scope>
</reference>
<protein>
    <recommendedName>
        <fullName evidence="3">Endonuclease/exonuclease/phosphatase domain-containing protein</fullName>
    </recommendedName>
</protein>
<organism evidence="1 2">
    <name type="scientific">Eumeta variegata</name>
    <name type="common">Bagworm moth</name>
    <name type="synonym">Eumeta japonica</name>
    <dbReference type="NCBI Taxonomy" id="151549"/>
    <lineage>
        <taxon>Eukaryota</taxon>
        <taxon>Metazoa</taxon>
        <taxon>Ecdysozoa</taxon>
        <taxon>Arthropoda</taxon>
        <taxon>Hexapoda</taxon>
        <taxon>Insecta</taxon>
        <taxon>Pterygota</taxon>
        <taxon>Neoptera</taxon>
        <taxon>Endopterygota</taxon>
        <taxon>Lepidoptera</taxon>
        <taxon>Glossata</taxon>
        <taxon>Ditrysia</taxon>
        <taxon>Tineoidea</taxon>
        <taxon>Psychidae</taxon>
        <taxon>Oiketicinae</taxon>
        <taxon>Eumeta</taxon>
    </lineage>
</organism>
<dbReference type="Proteomes" id="UP000299102">
    <property type="component" value="Unassembled WGS sequence"/>
</dbReference>
<dbReference type="AlphaFoldDB" id="A0A4C1V6L9"/>
<evidence type="ECO:0000313" key="1">
    <source>
        <dbReference type="EMBL" id="GBP34453.1"/>
    </source>
</evidence>
<dbReference type="OrthoDB" id="415822at2759"/>
<name>A0A4C1V6L9_EUMVA</name>
<dbReference type="EMBL" id="BGZK01000288">
    <property type="protein sequence ID" value="GBP34453.1"/>
    <property type="molecule type" value="Genomic_DNA"/>
</dbReference>
<gene>
    <name evidence="1" type="ORF">EVAR_25056_1</name>
</gene>
<proteinExistence type="predicted"/>
<keyword evidence="2" id="KW-1185">Reference proteome</keyword>